<evidence type="ECO:0000313" key="2">
    <source>
        <dbReference type="EMBL" id="MCY6484944.1"/>
    </source>
</evidence>
<sequence length="266" mass="31408">MIFASDLDRTLIYSRRLIEENDKNSVLVERYLGEELSFMKESVINKLKKLRNKVLFIPVTTRTIDQYNRIFGIKDEIKPKYAIVSNGGNILIDGQIDTEWRNKIKTDVDKIINYRFIEKRFLQNFKDTSWINKMIFRDGLFFSIHFKDKNLIDIEELENFKQWAEKNHWKVSLQTRKLYLVPEPVNKWSALIYIKNKEKKKKIISAGDSFLDYPLLINADYSICAAHGELKELIEKNDVKQKHITMTERIGINASEEIISIVENLV</sequence>
<reference evidence="2" key="1">
    <citation type="submission" date="2022-12" db="EMBL/GenBank/DDBJ databases">
        <authorList>
            <person name="Wang J."/>
        </authorList>
    </citation>
    <scope>NUCLEOTIDE SEQUENCE</scope>
    <source>
        <strain evidence="2">HY-45-18</strain>
    </source>
</reference>
<name>A0ABT4D135_9CLOT</name>
<proteinExistence type="predicted"/>
<evidence type="ECO:0000259" key="1">
    <source>
        <dbReference type="Pfam" id="PF05116"/>
    </source>
</evidence>
<feature type="domain" description="Sucrose phosphatase-like" evidence="1">
    <location>
        <begin position="2"/>
        <end position="241"/>
    </location>
</feature>
<dbReference type="EMBL" id="JAPQER010000004">
    <property type="protein sequence ID" value="MCY6484944.1"/>
    <property type="molecule type" value="Genomic_DNA"/>
</dbReference>
<keyword evidence="3" id="KW-1185">Reference proteome</keyword>
<accession>A0ABT4D135</accession>
<organism evidence="2 3">
    <name type="scientific">Clostridium aestuarii</name>
    <dbReference type="NCBI Taxonomy" id="338193"/>
    <lineage>
        <taxon>Bacteria</taxon>
        <taxon>Bacillati</taxon>
        <taxon>Bacillota</taxon>
        <taxon>Clostridia</taxon>
        <taxon>Eubacteriales</taxon>
        <taxon>Clostridiaceae</taxon>
        <taxon>Clostridium</taxon>
    </lineage>
</organism>
<gene>
    <name evidence="2" type="ORF">OW763_11380</name>
</gene>
<dbReference type="Proteomes" id="UP001078443">
    <property type="component" value="Unassembled WGS sequence"/>
</dbReference>
<protein>
    <recommendedName>
        <fullName evidence="1">Sucrose phosphatase-like domain-containing protein</fullName>
    </recommendedName>
</protein>
<dbReference type="PIRSF" id="PIRSF030802">
    <property type="entry name" value="UCP030802"/>
    <property type="match status" value="1"/>
</dbReference>
<dbReference type="Pfam" id="PF05116">
    <property type="entry name" value="S6PP"/>
    <property type="match status" value="1"/>
</dbReference>
<dbReference type="SUPFAM" id="SSF56784">
    <property type="entry name" value="HAD-like"/>
    <property type="match status" value="1"/>
</dbReference>
<dbReference type="Gene3D" id="3.40.50.1000">
    <property type="entry name" value="HAD superfamily/HAD-like"/>
    <property type="match status" value="2"/>
</dbReference>
<dbReference type="RefSeq" id="WP_268041266.1">
    <property type="nucleotide sequence ID" value="NZ_JAPQER010000004.1"/>
</dbReference>
<dbReference type="InterPro" id="IPR024197">
    <property type="entry name" value="TPP-like"/>
</dbReference>
<dbReference type="InterPro" id="IPR036412">
    <property type="entry name" value="HAD-like_sf"/>
</dbReference>
<comment type="caution">
    <text evidence="2">The sequence shown here is derived from an EMBL/GenBank/DDBJ whole genome shotgun (WGS) entry which is preliminary data.</text>
</comment>
<evidence type="ECO:0000313" key="3">
    <source>
        <dbReference type="Proteomes" id="UP001078443"/>
    </source>
</evidence>
<dbReference type="InterPro" id="IPR023214">
    <property type="entry name" value="HAD_sf"/>
</dbReference>
<dbReference type="InterPro" id="IPR006380">
    <property type="entry name" value="SPP-like_dom"/>
</dbReference>